<evidence type="ECO:0000259" key="3">
    <source>
        <dbReference type="PROSITE" id="PS51833"/>
    </source>
</evidence>
<dbReference type="InterPro" id="IPR011006">
    <property type="entry name" value="CheY-like_superfamily"/>
</dbReference>
<proteinExistence type="predicted"/>
<dbReference type="InterPro" id="IPR013976">
    <property type="entry name" value="HDOD"/>
</dbReference>
<dbReference type="Gene3D" id="1.10.3210.10">
    <property type="entry name" value="Hypothetical protein af1432"/>
    <property type="match status" value="1"/>
</dbReference>
<dbReference type="SUPFAM" id="SSF52172">
    <property type="entry name" value="CheY-like"/>
    <property type="match status" value="1"/>
</dbReference>
<dbReference type="InterPro" id="IPR014626">
    <property type="entry name" value="Sig_transdc_resp-reg_put"/>
</dbReference>
<feature type="domain" description="Response regulatory" evidence="2">
    <location>
        <begin position="4"/>
        <end position="119"/>
    </location>
</feature>
<accession>A0ABV6BBF9</accession>
<evidence type="ECO:0000259" key="2">
    <source>
        <dbReference type="PROSITE" id="PS50110"/>
    </source>
</evidence>
<feature type="domain" description="HDOD" evidence="3">
    <location>
        <begin position="140"/>
        <end position="319"/>
    </location>
</feature>
<dbReference type="PANTHER" id="PTHR33525">
    <property type="match status" value="1"/>
</dbReference>
<name>A0ABV6BBF9_9GAMM</name>
<protein>
    <submittedName>
        <fullName evidence="4">HDOD domain-containing protein</fullName>
    </submittedName>
</protein>
<evidence type="ECO:0000256" key="1">
    <source>
        <dbReference type="PROSITE-ProRule" id="PRU00169"/>
    </source>
</evidence>
<dbReference type="InterPro" id="IPR052340">
    <property type="entry name" value="RNase_Y/CdgJ"/>
</dbReference>
<dbReference type="Proteomes" id="UP001589813">
    <property type="component" value="Unassembled WGS sequence"/>
</dbReference>
<dbReference type="EMBL" id="JBHLXP010000001">
    <property type="protein sequence ID" value="MFC0047353.1"/>
    <property type="molecule type" value="Genomic_DNA"/>
</dbReference>
<reference evidence="4 5" key="1">
    <citation type="submission" date="2024-09" db="EMBL/GenBank/DDBJ databases">
        <authorList>
            <person name="Sun Q."/>
            <person name="Mori K."/>
        </authorList>
    </citation>
    <scope>NUCLEOTIDE SEQUENCE [LARGE SCALE GENOMIC DNA]</scope>
    <source>
        <strain evidence="4 5">KCTC 23315</strain>
    </source>
</reference>
<dbReference type="PANTHER" id="PTHR33525:SF5">
    <property type="entry name" value="TWO COMPONENT SIGNAL TRANSDUCTION SYSTEM RESPONSE REGULATOR"/>
    <property type="match status" value="1"/>
</dbReference>
<dbReference type="Pfam" id="PF08668">
    <property type="entry name" value="HDOD"/>
    <property type="match status" value="1"/>
</dbReference>
<dbReference type="InterPro" id="IPR001789">
    <property type="entry name" value="Sig_transdc_resp-reg_receiver"/>
</dbReference>
<dbReference type="RefSeq" id="WP_377240565.1">
    <property type="nucleotide sequence ID" value="NZ_JBHLXP010000001.1"/>
</dbReference>
<evidence type="ECO:0000313" key="4">
    <source>
        <dbReference type="EMBL" id="MFC0047353.1"/>
    </source>
</evidence>
<comment type="caution">
    <text evidence="4">The sequence shown here is derived from an EMBL/GenBank/DDBJ whole genome shotgun (WGS) entry which is preliminary data.</text>
</comment>
<keyword evidence="1" id="KW-0597">Phosphoprotein</keyword>
<dbReference type="PIRSF" id="PIRSF036883">
    <property type="entry name" value="RR_HD-GYP_mod"/>
    <property type="match status" value="1"/>
</dbReference>
<keyword evidence="5" id="KW-1185">Reference proteome</keyword>
<dbReference type="SUPFAM" id="SSF109604">
    <property type="entry name" value="HD-domain/PDEase-like"/>
    <property type="match status" value="1"/>
</dbReference>
<dbReference type="PROSITE" id="PS51833">
    <property type="entry name" value="HDOD"/>
    <property type="match status" value="1"/>
</dbReference>
<feature type="modified residue" description="4-aspartylphosphate" evidence="1">
    <location>
        <position position="55"/>
    </location>
</feature>
<dbReference type="PROSITE" id="PS50110">
    <property type="entry name" value="RESPONSE_REGULATORY"/>
    <property type="match status" value="1"/>
</dbReference>
<dbReference type="Gene3D" id="3.40.50.2300">
    <property type="match status" value="1"/>
</dbReference>
<evidence type="ECO:0000313" key="5">
    <source>
        <dbReference type="Proteomes" id="UP001589813"/>
    </source>
</evidence>
<gene>
    <name evidence="4" type="ORF">ACFFJP_03490</name>
</gene>
<organism evidence="4 5">
    <name type="scientific">Rheinheimera tilapiae</name>
    <dbReference type="NCBI Taxonomy" id="875043"/>
    <lineage>
        <taxon>Bacteria</taxon>
        <taxon>Pseudomonadati</taxon>
        <taxon>Pseudomonadota</taxon>
        <taxon>Gammaproteobacteria</taxon>
        <taxon>Chromatiales</taxon>
        <taxon>Chromatiaceae</taxon>
        <taxon>Rheinheimera</taxon>
    </lineage>
</organism>
<dbReference type="Pfam" id="PF00072">
    <property type="entry name" value="Response_reg"/>
    <property type="match status" value="1"/>
</dbReference>
<dbReference type="SMART" id="SM00448">
    <property type="entry name" value="REC"/>
    <property type="match status" value="1"/>
</dbReference>
<sequence>MKATVLFIDDDPFMLKALERIARMLRPDWRVLTCAEPKVWQAACMDVQPDIVFCDFLMPGCKGDKVLAECRAMFPNCLRVLLTGDLSEEIISDASHDAHFVLSKPFQNADIESVFVALSRLLSFNLPDALRAQLTSGLRLPCLPLIARKVRAKVRQPEVNIHEIAVVISQDTVISARLVQLANSAFLGFKHPTHSLAVCLMRLGTSLVEVIVTAMALESHLPEHAHYRAANEKAFQQATISQVLSEAQGLCHDEQEKIFTAAILSGLGRLAALALKDQHVQLPDLLSGIKTEALLSWYLLTSWGYEEDIIQLILDSTNDNYLQQDESALILALSGYLVDGISDEYFRNLIAKLPDNALKKTLKEWPN</sequence>